<accession>A0ABW4V6P6</accession>
<dbReference type="RefSeq" id="WP_377197403.1">
    <property type="nucleotide sequence ID" value="NZ_JBHUHF010000001.1"/>
</dbReference>
<name>A0ABW4V6P6_9MICO</name>
<evidence type="ECO:0000313" key="2">
    <source>
        <dbReference type="EMBL" id="MFD2025511.1"/>
    </source>
</evidence>
<dbReference type="Proteomes" id="UP001597338">
    <property type="component" value="Unassembled WGS sequence"/>
</dbReference>
<gene>
    <name evidence="2" type="ORF">ACFSL2_08310</name>
</gene>
<proteinExistence type="predicted"/>
<feature type="region of interest" description="Disordered" evidence="1">
    <location>
        <begin position="1"/>
        <end position="20"/>
    </location>
</feature>
<reference evidence="3" key="1">
    <citation type="journal article" date="2019" name="Int. J. Syst. Evol. Microbiol.">
        <title>The Global Catalogue of Microorganisms (GCM) 10K type strain sequencing project: providing services to taxonomists for standard genome sequencing and annotation.</title>
        <authorList>
            <consortium name="The Broad Institute Genomics Platform"/>
            <consortium name="The Broad Institute Genome Sequencing Center for Infectious Disease"/>
            <person name="Wu L."/>
            <person name="Ma J."/>
        </authorList>
    </citation>
    <scope>NUCLEOTIDE SEQUENCE [LARGE SCALE GENOMIC DNA]</scope>
    <source>
        <strain evidence="3">CCM 7043</strain>
    </source>
</reference>
<sequence length="137" mass="14972">MSRARPGPRDLARVPEPPQPGRVLDARLHLLDRQVLDVDGMPVCTLDDLELDALDGDVPVVITALLTGPVLGTRVFGGRPPVSRWHRLAWSYVTEIGSAVHLGVSGSRFDATWVERWTRNHIVGRIPGGNRDPESSG</sequence>
<keyword evidence="3" id="KW-1185">Reference proteome</keyword>
<comment type="caution">
    <text evidence="2">The sequence shown here is derived from an EMBL/GenBank/DDBJ whole genome shotgun (WGS) entry which is preliminary data.</text>
</comment>
<dbReference type="EMBL" id="JBHUHF010000001">
    <property type="protein sequence ID" value="MFD2025511.1"/>
    <property type="molecule type" value="Genomic_DNA"/>
</dbReference>
<evidence type="ECO:0000313" key="3">
    <source>
        <dbReference type="Proteomes" id="UP001597338"/>
    </source>
</evidence>
<organism evidence="2 3">
    <name type="scientific">Promicromonospora aerolata</name>
    <dbReference type="NCBI Taxonomy" id="195749"/>
    <lineage>
        <taxon>Bacteria</taxon>
        <taxon>Bacillati</taxon>
        <taxon>Actinomycetota</taxon>
        <taxon>Actinomycetes</taxon>
        <taxon>Micrococcales</taxon>
        <taxon>Promicromonosporaceae</taxon>
        <taxon>Promicromonospora</taxon>
    </lineage>
</organism>
<protein>
    <submittedName>
        <fullName evidence="2">Uncharacterized protein</fullName>
    </submittedName>
</protein>
<evidence type="ECO:0000256" key="1">
    <source>
        <dbReference type="SAM" id="MobiDB-lite"/>
    </source>
</evidence>